<evidence type="ECO:0000313" key="2">
    <source>
        <dbReference type="EMBL" id="WDE09748.1"/>
    </source>
</evidence>
<gene>
    <name evidence="2" type="ORF">H3N35_15630</name>
</gene>
<dbReference type="InterPro" id="IPR013424">
    <property type="entry name" value="Ice-binding_C"/>
</dbReference>
<evidence type="ECO:0000259" key="1">
    <source>
        <dbReference type="Pfam" id="PF07589"/>
    </source>
</evidence>
<dbReference type="Proteomes" id="UP001215231">
    <property type="component" value="Chromosome"/>
</dbReference>
<name>A0ABY7V7Y9_9GAMM</name>
<keyword evidence="3" id="KW-1185">Reference proteome</keyword>
<reference evidence="2 3" key="1">
    <citation type="journal article" date="2022" name="Mar. Drugs">
        <title>Bioassay-Guided Fractionation Leads to the Detection of Cholic Acid Generated by the Rare Thalassomonas sp.</title>
        <authorList>
            <person name="Pheiffer F."/>
            <person name="Schneider Y.K."/>
            <person name="Hansen E.H."/>
            <person name="Andersen J.H."/>
            <person name="Isaksson J."/>
            <person name="Busche T."/>
            <person name="R C."/>
            <person name="Kalinowski J."/>
            <person name="Zyl L.V."/>
            <person name="Trindade M."/>
        </authorList>
    </citation>
    <scope>NUCLEOTIDE SEQUENCE [LARGE SCALE GENOMIC DNA]</scope>
    <source>
        <strain evidence="2 3">A5K-61T</strain>
    </source>
</reference>
<dbReference type="NCBIfam" id="TIGR02595">
    <property type="entry name" value="PEP_CTERM"/>
    <property type="match status" value="1"/>
</dbReference>
<feature type="domain" description="Ice-binding protein C-terminal" evidence="1">
    <location>
        <begin position="77"/>
        <end position="99"/>
    </location>
</feature>
<sequence length="123" mass="13624">MAPKEVFSYDLSSGENMVDMTFTDYSAFTSTDMIDFLFRFRAGTIIHNSIGSDRAYFANASNTGAWGKIVATYSHEPAPEPGALALLAAGLFGIGLRRKRGKYFPVRCYALTLLSDKHLRNKN</sequence>
<protein>
    <submittedName>
        <fullName evidence="2">PEP-CTERM sorting domain-containing protein</fullName>
    </submittedName>
</protein>
<dbReference type="Pfam" id="PF07589">
    <property type="entry name" value="PEP-CTERM"/>
    <property type="match status" value="1"/>
</dbReference>
<evidence type="ECO:0000313" key="3">
    <source>
        <dbReference type="Proteomes" id="UP001215231"/>
    </source>
</evidence>
<dbReference type="EMBL" id="CP059693">
    <property type="protein sequence ID" value="WDE09748.1"/>
    <property type="molecule type" value="Genomic_DNA"/>
</dbReference>
<accession>A0ABY7V7Y9</accession>
<organism evidence="2 3">
    <name type="scientific">Thalassomonas haliotis</name>
    <dbReference type="NCBI Taxonomy" id="485448"/>
    <lineage>
        <taxon>Bacteria</taxon>
        <taxon>Pseudomonadati</taxon>
        <taxon>Pseudomonadota</taxon>
        <taxon>Gammaproteobacteria</taxon>
        <taxon>Alteromonadales</taxon>
        <taxon>Colwelliaceae</taxon>
        <taxon>Thalassomonas</taxon>
    </lineage>
</organism>
<proteinExistence type="predicted"/>